<dbReference type="InterPro" id="IPR013088">
    <property type="entry name" value="Znf_NHR/GATA"/>
</dbReference>
<comment type="function">
    <text evidence="6">Putative transcription activator involved in regulating light control of development.</text>
</comment>
<dbReference type="InterPro" id="IPR000679">
    <property type="entry name" value="Znf_GATA"/>
</dbReference>
<dbReference type="GO" id="GO:0008270">
    <property type="term" value="F:zinc ion binding"/>
    <property type="evidence" value="ECO:0007669"/>
    <property type="project" value="UniProtKB-UniRule"/>
</dbReference>
<organism evidence="9 10">
    <name type="scientific">Oryza sativa subsp. indica</name>
    <name type="common">Rice</name>
    <dbReference type="NCBI Taxonomy" id="39946"/>
    <lineage>
        <taxon>Eukaryota</taxon>
        <taxon>Viridiplantae</taxon>
        <taxon>Streptophyta</taxon>
        <taxon>Embryophyta</taxon>
        <taxon>Tracheophyta</taxon>
        <taxon>Spermatophyta</taxon>
        <taxon>Magnoliopsida</taxon>
        <taxon>Liliopsida</taxon>
        <taxon>Poales</taxon>
        <taxon>Poaceae</taxon>
        <taxon>BOP clade</taxon>
        <taxon>Oryzoideae</taxon>
        <taxon>Oryzeae</taxon>
        <taxon>Oryzinae</taxon>
        <taxon>Oryza</taxon>
        <taxon>Oryza sativa</taxon>
    </lineage>
</organism>
<accession>A2YNP5</accession>
<feature type="chain" id="PRO_5002648990" description="Protein FAR1-RELATED SEQUENCE" evidence="7">
    <location>
        <begin position="20"/>
        <end position="512"/>
    </location>
</feature>
<evidence type="ECO:0000256" key="1">
    <source>
        <dbReference type="ARBA" id="ARBA00005889"/>
    </source>
</evidence>
<gene>
    <name evidence="9" type="ORF">OsI_26867</name>
</gene>
<dbReference type="HOGENOM" id="CLU_532538_0_0_1"/>
<keyword evidence="4 6" id="KW-0862">Zinc</keyword>
<dbReference type="Pfam" id="PF03101">
    <property type="entry name" value="FAR1"/>
    <property type="match status" value="1"/>
</dbReference>
<dbReference type="InterPro" id="IPR031052">
    <property type="entry name" value="FHY3/FAR1"/>
</dbReference>
<name>A2YNP5_ORYSI</name>
<evidence type="ECO:0000313" key="9">
    <source>
        <dbReference type="EMBL" id="EAZ04706.1"/>
    </source>
</evidence>
<keyword evidence="3 5" id="KW-0863">Zinc-finger</keyword>
<dbReference type="AlphaFoldDB" id="A2YNP5"/>
<dbReference type="Proteomes" id="UP000007015">
    <property type="component" value="Chromosome 7"/>
</dbReference>
<dbReference type="InterPro" id="IPR007527">
    <property type="entry name" value="Znf_SWIM"/>
</dbReference>
<comment type="subcellular location">
    <subcellularLocation>
        <location evidence="6">Nucleus</location>
    </subcellularLocation>
</comment>
<dbReference type="GO" id="GO:0043565">
    <property type="term" value="F:sequence-specific DNA binding"/>
    <property type="evidence" value="ECO:0007669"/>
    <property type="project" value="InterPro"/>
</dbReference>
<evidence type="ECO:0000256" key="3">
    <source>
        <dbReference type="ARBA" id="ARBA00022771"/>
    </source>
</evidence>
<keyword evidence="10" id="KW-1185">Reference proteome</keyword>
<dbReference type="PROSITE" id="PS50966">
    <property type="entry name" value="ZF_SWIM"/>
    <property type="match status" value="1"/>
</dbReference>
<evidence type="ECO:0000256" key="5">
    <source>
        <dbReference type="PROSITE-ProRule" id="PRU00325"/>
    </source>
</evidence>
<evidence type="ECO:0000259" key="8">
    <source>
        <dbReference type="PROSITE" id="PS50966"/>
    </source>
</evidence>
<evidence type="ECO:0000256" key="4">
    <source>
        <dbReference type="ARBA" id="ARBA00022833"/>
    </source>
</evidence>
<keyword evidence="2 6" id="KW-0479">Metal-binding</keyword>
<dbReference type="InterPro" id="IPR004330">
    <property type="entry name" value="FAR1_DNA_bnd_dom"/>
</dbReference>
<dbReference type="STRING" id="39946.A2YNP5"/>
<comment type="similarity">
    <text evidence="1 6">Belongs to the FHY3/FAR1 family.</text>
</comment>
<reference evidence="9 10" key="1">
    <citation type="journal article" date="2005" name="PLoS Biol.">
        <title>The genomes of Oryza sativa: a history of duplications.</title>
        <authorList>
            <person name="Yu J."/>
            <person name="Wang J."/>
            <person name="Lin W."/>
            <person name="Li S."/>
            <person name="Li H."/>
            <person name="Zhou J."/>
            <person name="Ni P."/>
            <person name="Dong W."/>
            <person name="Hu S."/>
            <person name="Zeng C."/>
            <person name="Zhang J."/>
            <person name="Zhang Y."/>
            <person name="Li R."/>
            <person name="Xu Z."/>
            <person name="Li S."/>
            <person name="Li X."/>
            <person name="Zheng H."/>
            <person name="Cong L."/>
            <person name="Lin L."/>
            <person name="Yin J."/>
            <person name="Geng J."/>
            <person name="Li G."/>
            <person name="Shi J."/>
            <person name="Liu J."/>
            <person name="Lv H."/>
            <person name="Li J."/>
            <person name="Wang J."/>
            <person name="Deng Y."/>
            <person name="Ran L."/>
            <person name="Shi X."/>
            <person name="Wang X."/>
            <person name="Wu Q."/>
            <person name="Li C."/>
            <person name="Ren X."/>
            <person name="Wang J."/>
            <person name="Wang X."/>
            <person name="Li D."/>
            <person name="Liu D."/>
            <person name="Zhang X."/>
            <person name="Ji Z."/>
            <person name="Zhao W."/>
            <person name="Sun Y."/>
            <person name="Zhang Z."/>
            <person name="Bao J."/>
            <person name="Han Y."/>
            <person name="Dong L."/>
            <person name="Ji J."/>
            <person name="Chen P."/>
            <person name="Wu S."/>
            <person name="Liu J."/>
            <person name="Xiao Y."/>
            <person name="Bu D."/>
            <person name="Tan J."/>
            <person name="Yang L."/>
            <person name="Ye C."/>
            <person name="Zhang J."/>
            <person name="Xu J."/>
            <person name="Zhou Y."/>
            <person name="Yu Y."/>
            <person name="Zhang B."/>
            <person name="Zhuang S."/>
            <person name="Wei H."/>
            <person name="Liu B."/>
            <person name="Lei M."/>
            <person name="Yu H."/>
            <person name="Li Y."/>
            <person name="Xu H."/>
            <person name="Wei S."/>
            <person name="He X."/>
            <person name="Fang L."/>
            <person name="Zhang Z."/>
            <person name="Zhang Y."/>
            <person name="Huang X."/>
            <person name="Su Z."/>
            <person name="Tong W."/>
            <person name="Li J."/>
            <person name="Tong Z."/>
            <person name="Li S."/>
            <person name="Ye J."/>
            <person name="Wang L."/>
            <person name="Fang L."/>
            <person name="Lei T."/>
            <person name="Chen C."/>
            <person name="Chen H."/>
            <person name="Xu Z."/>
            <person name="Li H."/>
            <person name="Huang H."/>
            <person name="Zhang F."/>
            <person name="Xu H."/>
            <person name="Li N."/>
            <person name="Zhao C."/>
            <person name="Li S."/>
            <person name="Dong L."/>
            <person name="Huang Y."/>
            <person name="Li L."/>
            <person name="Xi Y."/>
            <person name="Qi Q."/>
            <person name="Li W."/>
            <person name="Zhang B."/>
            <person name="Hu W."/>
            <person name="Zhang Y."/>
            <person name="Tian X."/>
            <person name="Jiao Y."/>
            <person name="Liang X."/>
            <person name="Jin J."/>
            <person name="Gao L."/>
            <person name="Zheng W."/>
            <person name="Hao B."/>
            <person name="Liu S."/>
            <person name="Wang W."/>
            <person name="Yuan L."/>
            <person name="Cao M."/>
            <person name="McDermott J."/>
            <person name="Samudrala R."/>
            <person name="Wang J."/>
            <person name="Wong G.K."/>
            <person name="Yang H."/>
        </authorList>
    </citation>
    <scope>NUCLEOTIDE SEQUENCE [LARGE SCALE GENOMIC DNA]</scope>
    <source>
        <strain evidence="10">cv. 93-11</strain>
    </source>
</reference>
<proteinExistence type="inferred from homology"/>
<dbReference type="EMBL" id="CM000132">
    <property type="protein sequence ID" value="EAZ04706.1"/>
    <property type="molecule type" value="Genomic_DNA"/>
</dbReference>
<dbReference type="PANTHER" id="PTHR31669">
    <property type="entry name" value="PROTEIN FAR1-RELATED SEQUENCE 10-RELATED"/>
    <property type="match status" value="1"/>
</dbReference>
<evidence type="ECO:0000256" key="2">
    <source>
        <dbReference type="ARBA" id="ARBA00022723"/>
    </source>
</evidence>
<dbReference type="Gramene" id="BGIOSGA026135-TA">
    <property type="protein sequence ID" value="BGIOSGA026135-PA"/>
    <property type="gene ID" value="BGIOSGA026135"/>
</dbReference>
<evidence type="ECO:0000313" key="10">
    <source>
        <dbReference type="Proteomes" id="UP000007015"/>
    </source>
</evidence>
<dbReference type="InterPro" id="IPR006564">
    <property type="entry name" value="Znf_PMZ"/>
</dbReference>
<keyword evidence="6" id="KW-0539">Nucleus</keyword>
<feature type="domain" description="SWIM-type" evidence="8">
    <location>
        <begin position="397"/>
        <end position="444"/>
    </location>
</feature>
<dbReference type="SMART" id="SM00575">
    <property type="entry name" value="ZnF_PMZ"/>
    <property type="match status" value="1"/>
</dbReference>
<evidence type="ECO:0000256" key="7">
    <source>
        <dbReference type="SAM" id="SignalP"/>
    </source>
</evidence>
<dbReference type="PANTHER" id="PTHR31669:SF273">
    <property type="entry name" value="PROTEIN FAR1-RELATED SEQUENCE"/>
    <property type="match status" value="1"/>
</dbReference>
<protein>
    <recommendedName>
        <fullName evidence="6">Protein FAR1-RELATED SEQUENCE</fullName>
    </recommendedName>
</protein>
<dbReference type="SUPFAM" id="SSF57716">
    <property type="entry name" value="Glucocorticoid receptor-like (DNA-binding domain)"/>
    <property type="match status" value="1"/>
</dbReference>
<dbReference type="Pfam" id="PF04434">
    <property type="entry name" value="SWIM"/>
    <property type="match status" value="1"/>
</dbReference>
<dbReference type="Gene3D" id="3.30.50.10">
    <property type="entry name" value="Erythroid Transcription Factor GATA-1, subunit A"/>
    <property type="match status" value="1"/>
</dbReference>
<dbReference type="GO" id="GO:0005634">
    <property type="term" value="C:nucleus"/>
    <property type="evidence" value="ECO:0007669"/>
    <property type="project" value="UniProtKB-SubCell"/>
</dbReference>
<feature type="signal peptide" evidence="7">
    <location>
        <begin position="1"/>
        <end position="19"/>
    </location>
</feature>
<dbReference type="CDD" id="cd00202">
    <property type="entry name" value="ZnF_GATA"/>
    <property type="match status" value="1"/>
</dbReference>
<evidence type="ECO:0000256" key="6">
    <source>
        <dbReference type="RuleBase" id="RU367018"/>
    </source>
</evidence>
<dbReference type="SMART" id="SM00401">
    <property type="entry name" value="ZnF_GATA"/>
    <property type="match status" value="1"/>
</dbReference>
<keyword evidence="7" id="KW-0732">Signal</keyword>
<dbReference type="GO" id="GO:0006355">
    <property type="term" value="P:regulation of DNA-templated transcription"/>
    <property type="evidence" value="ECO:0007669"/>
    <property type="project" value="UniProtKB-UniRule"/>
</dbReference>
<sequence>MAIDGFLLLSNSLAAAAAAFSSALSATCTPEMRRRLAGGPQDRCPHTSAISEGTGYSTRWERGYTWHHTGGGGGDAMMHMLVAPDGGGGGEMPPPYGGAAAAPPPPMEQELELHRDNADDGLDGHVRCLRCGISGNATPHMRRGPDGPRTLCNACGIAYRKGKMRRMIEAEPPIDEAALAKLVPEVGMEFESEDKAYEFYNKYAGHVGFSVRKSTSHKSSGNITKVRTFVCSREGYNRDKKSLEAKKPRLDTRIGCPARLIIKVTPESKYRVTDFKAEHNHQLAPPSTMHMLRSQRILTELQSGEAELSDDSVMTPTTKATGDLVHYERAVDEHRYAELQADFQASQSYPRIPPAKMLKQAAHTYTPVVFEIFRKEFELFMDSVLFSCGEAGTTSEYKVAPSEKPKEHFVRFDSSDCSCICTCRKFEFMGIPCCHMLKVLDYRNIKELPQRYLLKRWRRTAKSANEENQGTLLFLICMRIHFAEAHDAGDLNLNIIPSARCPLHDTGVEAVR</sequence>
<dbReference type="Pfam" id="PF00320">
    <property type="entry name" value="GATA"/>
    <property type="match status" value="1"/>
</dbReference>